<name>M2QFY6_CERS8</name>
<evidence type="ECO:0000313" key="3">
    <source>
        <dbReference type="Proteomes" id="UP000016930"/>
    </source>
</evidence>
<dbReference type="CDD" id="cd14797">
    <property type="entry name" value="DUF302"/>
    <property type="match status" value="1"/>
</dbReference>
<keyword evidence="3" id="KW-1185">Reference proteome</keyword>
<dbReference type="HOGENOM" id="CLU_105954_0_1_1"/>
<sequence>MDKRTIQFTAQRVIYDTSAPVSTVCARLDEELHRSEDGTSVINVMNSSKSREELESGIQGITRGHDFMFFGAIKHHDWLNAWTGNTTNPVPEIHVYTLGNPLIAQTMLRHELATGLHVPPRILVLEKEDRSGTLVVYDLPSSIISPGLSGRVNEELKKAAEGLDEKLERLVTKVTRS</sequence>
<organism evidence="2 3">
    <name type="scientific">Ceriporiopsis subvermispora (strain B)</name>
    <name type="common">White-rot fungus</name>
    <name type="synonym">Gelatoporia subvermispora</name>
    <dbReference type="NCBI Taxonomy" id="914234"/>
    <lineage>
        <taxon>Eukaryota</taxon>
        <taxon>Fungi</taxon>
        <taxon>Dikarya</taxon>
        <taxon>Basidiomycota</taxon>
        <taxon>Agaricomycotina</taxon>
        <taxon>Agaricomycetes</taxon>
        <taxon>Polyporales</taxon>
        <taxon>Gelatoporiaceae</taxon>
        <taxon>Gelatoporia</taxon>
    </lineage>
</organism>
<dbReference type="InterPro" id="IPR005180">
    <property type="entry name" value="DUF302"/>
</dbReference>
<evidence type="ECO:0000313" key="2">
    <source>
        <dbReference type="EMBL" id="EMD35943.1"/>
    </source>
</evidence>
<evidence type="ECO:0000259" key="1">
    <source>
        <dbReference type="Pfam" id="PF03625"/>
    </source>
</evidence>
<dbReference type="OrthoDB" id="5190258at2759"/>
<dbReference type="Gene3D" id="3.30.310.70">
    <property type="entry name" value="TT1751-like domain"/>
    <property type="match status" value="1"/>
</dbReference>
<protein>
    <recommendedName>
        <fullName evidence="1">DUF302 domain-containing protein</fullName>
    </recommendedName>
</protein>
<dbReference type="Pfam" id="PF03625">
    <property type="entry name" value="DUF302"/>
    <property type="match status" value="1"/>
</dbReference>
<dbReference type="InterPro" id="IPR035923">
    <property type="entry name" value="TT1751-like_sf"/>
</dbReference>
<feature type="domain" description="DUF302" evidence="1">
    <location>
        <begin position="74"/>
        <end position="138"/>
    </location>
</feature>
<accession>M2QFY6</accession>
<dbReference type="SUPFAM" id="SSF103247">
    <property type="entry name" value="TT1751-like"/>
    <property type="match status" value="1"/>
</dbReference>
<dbReference type="Proteomes" id="UP000016930">
    <property type="component" value="Unassembled WGS sequence"/>
</dbReference>
<gene>
    <name evidence="2" type="ORF">CERSUDRAFT_115892</name>
</gene>
<reference evidence="2 3" key="1">
    <citation type="journal article" date="2012" name="Proc. Natl. Acad. Sci. U.S.A.">
        <title>Comparative genomics of Ceriporiopsis subvermispora and Phanerochaete chrysosporium provide insight into selective ligninolysis.</title>
        <authorList>
            <person name="Fernandez-Fueyo E."/>
            <person name="Ruiz-Duenas F.J."/>
            <person name="Ferreira P."/>
            <person name="Floudas D."/>
            <person name="Hibbett D.S."/>
            <person name="Canessa P."/>
            <person name="Larrondo L.F."/>
            <person name="James T.Y."/>
            <person name="Seelenfreund D."/>
            <person name="Lobos S."/>
            <person name="Polanco R."/>
            <person name="Tello M."/>
            <person name="Honda Y."/>
            <person name="Watanabe T."/>
            <person name="Watanabe T."/>
            <person name="Ryu J.S."/>
            <person name="Kubicek C.P."/>
            <person name="Schmoll M."/>
            <person name="Gaskell J."/>
            <person name="Hammel K.E."/>
            <person name="St John F.J."/>
            <person name="Vanden Wymelenberg A."/>
            <person name="Sabat G."/>
            <person name="Splinter BonDurant S."/>
            <person name="Syed K."/>
            <person name="Yadav J.S."/>
            <person name="Doddapaneni H."/>
            <person name="Subramanian V."/>
            <person name="Lavin J.L."/>
            <person name="Oguiza J.A."/>
            <person name="Perez G."/>
            <person name="Pisabarro A.G."/>
            <person name="Ramirez L."/>
            <person name="Santoyo F."/>
            <person name="Master E."/>
            <person name="Coutinho P.M."/>
            <person name="Henrissat B."/>
            <person name="Lombard V."/>
            <person name="Magnuson J.K."/>
            <person name="Kuees U."/>
            <person name="Hori C."/>
            <person name="Igarashi K."/>
            <person name="Samejima M."/>
            <person name="Held B.W."/>
            <person name="Barry K.W."/>
            <person name="LaButti K.M."/>
            <person name="Lapidus A."/>
            <person name="Lindquist E.A."/>
            <person name="Lucas S.M."/>
            <person name="Riley R."/>
            <person name="Salamov A.A."/>
            <person name="Hoffmeister D."/>
            <person name="Schwenk D."/>
            <person name="Hadar Y."/>
            <person name="Yarden O."/>
            <person name="de Vries R.P."/>
            <person name="Wiebenga A."/>
            <person name="Stenlid J."/>
            <person name="Eastwood D."/>
            <person name="Grigoriev I.V."/>
            <person name="Berka R.M."/>
            <person name="Blanchette R.A."/>
            <person name="Kersten P."/>
            <person name="Martinez A.T."/>
            <person name="Vicuna R."/>
            <person name="Cullen D."/>
        </authorList>
    </citation>
    <scope>NUCLEOTIDE SEQUENCE [LARGE SCALE GENOMIC DNA]</scope>
    <source>
        <strain evidence="2 3">B</strain>
    </source>
</reference>
<proteinExistence type="predicted"/>
<dbReference type="AlphaFoldDB" id="M2QFY6"/>
<dbReference type="EMBL" id="KB445799">
    <property type="protein sequence ID" value="EMD35943.1"/>
    <property type="molecule type" value="Genomic_DNA"/>
</dbReference>